<organism evidence="2 3">
    <name type="scientific">Caballeronia arvi</name>
    <dbReference type="NCBI Taxonomy" id="1777135"/>
    <lineage>
        <taxon>Bacteria</taxon>
        <taxon>Pseudomonadati</taxon>
        <taxon>Pseudomonadota</taxon>
        <taxon>Betaproteobacteria</taxon>
        <taxon>Burkholderiales</taxon>
        <taxon>Burkholderiaceae</taxon>
        <taxon>Caballeronia</taxon>
    </lineage>
</organism>
<dbReference type="Proteomes" id="UP000055019">
    <property type="component" value="Unassembled WGS sequence"/>
</dbReference>
<dbReference type="Gene3D" id="2.130.10.10">
    <property type="entry name" value="YVTN repeat-like/Quinoprotein amine dehydrogenase"/>
    <property type="match status" value="1"/>
</dbReference>
<name>A0A158GN69_9BURK</name>
<dbReference type="InterPro" id="IPR015943">
    <property type="entry name" value="WD40/YVTN_repeat-like_dom_sf"/>
</dbReference>
<feature type="signal peptide" evidence="1">
    <location>
        <begin position="1"/>
        <end position="29"/>
    </location>
</feature>
<reference evidence="2" key="1">
    <citation type="submission" date="2016-01" db="EMBL/GenBank/DDBJ databases">
        <authorList>
            <person name="Peeters C."/>
        </authorList>
    </citation>
    <scope>NUCLEOTIDE SEQUENCE [LARGE SCALE GENOMIC DNA]</scope>
    <source>
        <strain evidence="2">LMG 29317</strain>
    </source>
</reference>
<sequence length="382" mass="41678">MMKRQHRIRSFVACALSAVSLAFVTSAYADGHADSRADDDVLAIGDWGDVGTDGEVKNSTVQFLSTRTGNVIARLPDDSGGLHGPNGILFDEGRMIVANQNAGTEFSGAVIQFGRDVRPGAPIVSADDPHAPFAPRGIVLLRLHDGSRLLFIADLGDATSDAGPVEGKLLVFRVTDNHVRFRGDLNPNLDHPGTIAPEFHPRGIVLGPDGYLYVSYRYLPNPCGGGVARFDPVELRFKDIVLQNSIDCKKNANNLHRPEGLVFAPNGDLFITSFRADMTDLDRILIVRAEERISGQFRVDPFHIELDQANAAQQTSAQAIVFGPGGYLYVPIFQTGEVRKYDVVTGGYWTFAPAGTLKVPQYLSFTRTDPATLAYGERDRRH</sequence>
<dbReference type="SUPFAM" id="SSF50956">
    <property type="entry name" value="Thermostable phytase (3-phytase)"/>
    <property type="match status" value="1"/>
</dbReference>
<gene>
    <name evidence="2" type="ORF">AWB74_01379</name>
</gene>
<feature type="chain" id="PRO_5007626355" description="ScyD/ScyE family protein" evidence="1">
    <location>
        <begin position="30"/>
        <end position="382"/>
    </location>
</feature>
<proteinExistence type="predicted"/>
<keyword evidence="1" id="KW-0732">Signal</keyword>
<dbReference type="SUPFAM" id="SSF63829">
    <property type="entry name" value="Calcium-dependent phosphotriesterase"/>
    <property type="match status" value="1"/>
</dbReference>
<dbReference type="EMBL" id="FCOM02000004">
    <property type="protein sequence ID" value="SAL33059.1"/>
    <property type="molecule type" value="Genomic_DNA"/>
</dbReference>
<evidence type="ECO:0000313" key="3">
    <source>
        <dbReference type="Proteomes" id="UP000055019"/>
    </source>
</evidence>
<keyword evidence="3" id="KW-1185">Reference proteome</keyword>
<comment type="caution">
    <text evidence="2">The sequence shown here is derived from an EMBL/GenBank/DDBJ whole genome shotgun (WGS) entry which is preliminary data.</text>
</comment>
<accession>A0A158GN69</accession>
<evidence type="ECO:0000313" key="2">
    <source>
        <dbReference type="EMBL" id="SAL33059.1"/>
    </source>
</evidence>
<protein>
    <recommendedName>
        <fullName evidence="4">ScyD/ScyE family protein</fullName>
    </recommendedName>
</protein>
<dbReference type="AlphaFoldDB" id="A0A158GN69"/>
<evidence type="ECO:0000256" key="1">
    <source>
        <dbReference type="SAM" id="SignalP"/>
    </source>
</evidence>
<evidence type="ECO:0008006" key="4">
    <source>
        <dbReference type="Google" id="ProtNLM"/>
    </source>
</evidence>